<protein>
    <recommendedName>
        <fullName evidence="13">p53 DNA-binding domain-containing protein</fullName>
    </recommendedName>
</protein>
<keyword evidence="10" id="KW-0539">Nucleus</keyword>
<evidence type="ECO:0000256" key="9">
    <source>
        <dbReference type="ARBA" id="ARBA00023163"/>
    </source>
</evidence>
<dbReference type="PANTHER" id="PTHR11447">
    <property type="entry name" value="CELLULAR TUMOR ANTIGEN P53"/>
    <property type="match status" value="1"/>
</dbReference>
<dbReference type="SUPFAM" id="SSF49417">
    <property type="entry name" value="p53-like transcription factors"/>
    <property type="match status" value="1"/>
</dbReference>
<evidence type="ECO:0000256" key="11">
    <source>
        <dbReference type="PIRSR" id="PIRSR602117-1"/>
    </source>
</evidence>
<comment type="similarity">
    <text evidence="2">Belongs to the p53 family.</text>
</comment>
<name>A0A834XRX3_APHGI</name>
<proteinExistence type="inferred from homology"/>
<accession>A0A834XRX3</accession>
<evidence type="ECO:0000256" key="1">
    <source>
        <dbReference type="ARBA" id="ARBA00004123"/>
    </source>
</evidence>
<keyword evidence="9" id="KW-0804">Transcription</keyword>
<dbReference type="InterPro" id="IPR002117">
    <property type="entry name" value="p53_tumour_suppressor"/>
</dbReference>
<feature type="binding site" evidence="11">
    <location>
        <position position="217"/>
    </location>
    <ligand>
        <name>Zn(2+)</name>
        <dbReference type="ChEBI" id="CHEBI:29105"/>
    </ligand>
</feature>
<dbReference type="PRINTS" id="PR00386">
    <property type="entry name" value="P53SUPPRESSR"/>
</dbReference>
<dbReference type="Pfam" id="PF00870">
    <property type="entry name" value="P53"/>
    <property type="match status" value="1"/>
</dbReference>
<keyword evidence="5 11" id="KW-0862">Zinc</keyword>
<dbReference type="GO" id="GO:0000981">
    <property type="term" value="F:DNA-binding transcription factor activity, RNA polymerase II-specific"/>
    <property type="evidence" value="ECO:0007669"/>
    <property type="project" value="TreeGrafter"/>
</dbReference>
<sequence>MMMATLTQSPSQESEYFGADIMSEISNNVPGWNDLIDTVMPRDDKVGIQQYMSTEQYIDQMPMPPPYHGNSNIPLTYIPSRDDYPGDRNFEVILSNDVTGANCMFSAALGKVFINTDQTLPIRFKWKATSTSVYLRGMIVYSNDQYRAEPITRCLNHQSEDTRSNRNINPSMIDHVVRCTDPQTVYAELNNHKCIIVPLGTPQHGCDYVHLAFKFYCKNSCVGGMNRRCTGVVFTLEDDDGNVLGRRFLPVRVCSCPKRDKEKEEEGVYKKTNKQLVQTAKKRKITPKIQCSAGKRPMSTMTTTMTHLIPAQIDNREFNLTVRVLGRDNAIATLKAAHGAMSSSATTTEQFAPFKPYLRDIEKHIEQLQ</sequence>
<dbReference type="Proteomes" id="UP000639338">
    <property type="component" value="Unassembled WGS sequence"/>
</dbReference>
<evidence type="ECO:0000256" key="3">
    <source>
        <dbReference type="ARBA" id="ARBA00022703"/>
    </source>
</evidence>
<feature type="binding site" evidence="11">
    <location>
        <position position="221"/>
    </location>
    <ligand>
        <name>Zn(2+)</name>
        <dbReference type="ChEBI" id="CHEBI:29105"/>
    </ligand>
</feature>
<evidence type="ECO:0000256" key="2">
    <source>
        <dbReference type="ARBA" id="ARBA00006167"/>
    </source>
</evidence>
<dbReference type="GO" id="GO:0005634">
    <property type="term" value="C:nucleus"/>
    <property type="evidence" value="ECO:0007669"/>
    <property type="project" value="UniProtKB-SubCell"/>
</dbReference>
<evidence type="ECO:0000256" key="7">
    <source>
        <dbReference type="ARBA" id="ARBA00023125"/>
    </source>
</evidence>
<evidence type="ECO:0000259" key="13">
    <source>
        <dbReference type="Pfam" id="PF00870"/>
    </source>
</evidence>
<dbReference type="GO" id="GO:0000978">
    <property type="term" value="F:RNA polymerase II cis-regulatory region sequence-specific DNA binding"/>
    <property type="evidence" value="ECO:0007669"/>
    <property type="project" value="TreeGrafter"/>
</dbReference>
<dbReference type="AlphaFoldDB" id="A0A834XRX3"/>
<evidence type="ECO:0000313" key="14">
    <source>
        <dbReference type="EMBL" id="KAF7991422.1"/>
    </source>
</evidence>
<evidence type="ECO:0000256" key="10">
    <source>
        <dbReference type="ARBA" id="ARBA00023242"/>
    </source>
</evidence>
<comment type="caution">
    <text evidence="14">The sequence shown here is derived from an EMBL/GenBank/DDBJ whole genome shotgun (WGS) entry which is preliminary data.</text>
</comment>
<evidence type="ECO:0000256" key="4">
    <source>
        <dbReference type="ARBA" id="ARBA00022723"/>
    </source>
</evidence>
<dbReference type="GO" id="GO:0006915">
    <property type="term" value="P:apoptotic process"/>
    <property type="evidence" value="ECO:0007669"/>
    <property type="project" value="UniProtKB-KW"/>
</dbReference>
<dbReference type="PANTHER" id="PTHR11447:SF16">
    <property type="entry name" value="P53 PROTEIN LONG FORM VARIANT 1"/>
    <property type="match status" value="1"/>
</dbReference>
<evidence type="ECO:0000256" key="6">
    <source>
        <dbReference type="ARBA" id="ARBA00023015"/>
    </source>
</evidence>
<keyword evidence="3" id="KW-0053">Apoptosis</keyword>
<keyword evidence="15" id="KW-1185">Reference proteome</keyword>
<dbReference type="InterPro" id="IPR012346">
    <property type="entry name" value="p53/RUNT-type_TF_DNA-bd_sf"/>
</dbReference>
<feature type="binding site" evidence="11">
    <location>
        <position position="157"/>
    </location>
    <ligand>
        <name>Zn(2+)</name>
        <dbReference type="ChEBI" id="CHEBI:29105"/>
    </ligand>
</feature>
<keyword evidence="7" id="KW-0238">DNA-binding</keyword>
<dbReference type="GO" id="GO:0046872">
    <property type="term" value="F:metal ion binding"/>
    <property type="evidence" value="ECO:0007669"/>
    <property type="project" value="UniProtKB-KW"/>
</dbReference>
<dbReference type="OrthoDB" id="5915660at2759"/>
<keyword evidence="8" id="KW-0010">Activator</keyword>
<keyword evidence="6" id="KW-0805">Transcription regulation</keyword>
<dbReference type="Gene3D" id="2.60.40.720">
    <property type="match status" value="1"/>
</dbReference>
<reference evidence="14 15" key="1">
    <citation type="submission" date="2020-08" db="EMBL/GenBank/DDBJ databases">
        <title>Aphidius gifuensis genome sequencing and assembly.</title>
        <authorList>
            <person name="Du Z."/>
        </authorList>
    </citation>
    <scope>NUCLEOTIDE SEQUENCE [LARGE SCALE GENOMIC DNA]</scope>
    <source>
        <strain evidence="14">YNYX2018</strain>
        <tissue evidence="14">Adults</tissue>
    </source>
</reference>
<comment type="subcellular location">
    <subcellularLocation>
        <location evidence="1">Nucleus</location>
    </subcellularLocation>
</comment>
<dbReference type="InterPro" id="IPR011615">
    <property type="entry name" value="p53_DNA-bd"/>
</dbReference>
<evidence type="ECO:0000256" key="12">
    <source>
        <dbReference type="PIRSR" id="PIRSR602117-3"/>
    </source>
</evidence>
<gene>
    <name evidence="14" type="ORF">HCN44_002984</name>
</gene>
<evidence type="ECO:0000256" key="5">
    <source>
        <dbReference type="ARBA" id="ARBA00022833"/>
    </source>
</evidence>
<feature type="domain" description="p53 DNA-binding" evidence="13">
    <location>
        <begin position="81"/>
        <end position="266"/>
    </location>
</feature>
<dbReference type="EMBL" id="JACMRX010000004">
    <property type="protein sequence ID" value="KAF7991422.1"/>
    <property type="molecule type" value="Genomic_DNA"/>
</dbReference>
<organism evidence="14 15">
    <name type="scientific">Aphidius gifuensis</name>
    <name type="common">Parasitoid wasp</name>
    <dbReference type="NCBI Taxonomy" id="684658"/>
    <lineage>
        <taxon>Eukaryota</taxon>
        <taxon>Metazoa</taxon>
        <taxon>Ecdysozoa</taxon>
        <taxon>Arthropoda</taxon>
        <taxon>Hexapoda</taxon>
        <taxon>Insecta</taxon>
        <taxon>Pterygota</taxon>
        <taxon>Neoptera</taxon>
        <taxon>Endopterygota</taxon>
        <taxon>Hymenoptera</taxon>
        <taxon>Apocrita</taxon>
        <taxon>Ichneumonoidea</taxon>
        <taxon>Braconidae</taxon>
        <taxon>Aphidiinae</taxon>
        <taxon>Aphidius</taxon>
    </lineage>
</organism>
<comment type="cofactor">
    <cofactor evidence="11">
        <name>Zn(2+)</name>
        <dbReference type="ChEBI" id="CHEBI:29105"/>
    </cofactor>
    <text evidence="11">Binds 1 zinc ion per subunit.</text>
</comment>
<keyword evidence="4 11" id="KW-0479">Metal-binding</keyword>
<feature type="cross-link" description="Glycyl lysine isopeptide (Lys-Gly) (interchain with G-Cter in ubiquitin)" evidence="12">
    <location>
        <position position="270"/>
    </location>
</feature>
<evidence type="ECO:0000313" key="15">
    <source>
        <dbReference type="Proteomes" id="UP000639338"/>
    </source>
</evidence>
<evidence type="ECO:0000256" key="8">
    <source>
        <dbReference type="ARBA" id="ARBA00023159"/>
    </source>
</evidence>
<dbReference type="CDD" id="cd08367">
    <property type="entry name" value="P53"/>
    <property type="match status" value="1"/>
</dbReference>
<feature type="binding site" evidence="11">
    <location>
        <position position="154"/>
    </location>
    <ligand>
        <name>Zn(2+)</name>
        <dbReference type="ChEBI" id="CHEBI:29105"/>
    </ligand>
</feature>
<dbReference type="InterPro" id="IPR008967">
    <property type="entry name" value="p53-like_TF_DNA-bd_sf"/>
</dbReference>